<protein>
    <submittedName>
        <fullName evidence="1">Uncharacterized protein</fullName>
    </submittedName>
</protein>
<dbReference type="STRING" id="413434.SAMN04488132_106206"/>
<organism evidence="1 3">
    <name type="scientific">Sediminibacterium ginsengisoli</name>
    <dbReference type="NCBI Taxonomy" id="413434"/>
    <lineage>
        <taxon>Bacteria</taxon>
        <taxon>Pseudomonadati</taxon>
        <taxon>Bacteroidota</taxon>
        <taxon>Chitinophagia</taxon>
        <taxon>Chitinophagales</taxon>
        <taxon>Chitinophagaceae</taxon>
        <taxon>Sediminibacterium</taxon>
    </lineage>
</organism>
<dbReference type="EMBL" id="FUWH01000006">
    <property type="protein sequence ID" value="SJZ94745.1"/>
    <property type="molecule type" value="Genomic_DNA"/>
</dbReference>
<dbReference type="EMBL" id="FUWH01000016">
    <property type="protein sequence ID" value="SKA20891.1"/>
    <property type="molecule type" value="Genomic_DNA"/>
</dbReference>
<proteinExistence type="predicted"/>
<dbReference type="RefSeq" id="WP_176112995.1">
    <property type="nucleotide sequence ID" value="NZ_FUWH01000006.1"/>
</dbReference>
<reference evidence="1 3" key="1">
    <citation type="submission" date="2017-02" db="EMBL/GenBank/DDBJ databases">
        <authorList>
            <person name="Peterson S.W."/>
        </authorList>
    </citation>
    <scope>NUCLEOTIDE SEQUENCE [LARGE SCALE GENOMIC DNA]</scope>
    <source>
        <strain evidence="1 3">DSM 22335</strain>
    </source>
</reference>
<evidence type="ECO:0000313" key="3">
    <source>
        <dbReference type="Proteomes" id="UP000190888"/>
    </source>
</evidence>
<dbReference type="Proteomes" id="UP000190888">
    <property type="component" value="Unassembled WGS sequence"/>
</dbReference>
<evidence type="ECO:0000313" key="2">
    <source>
        <dbReference type="EMBL" id="SKA20891.1"/>
    </source>
</evidence>
<sequence>MKFLLKMGGFLRKAMIFGVVLGAVNAGFKAAHDYYEGHAPADAKPEVKND</sequence>
<evidence type="ECO:0000313" key="1">
    <source>
        <dbReference type="EMBL" id="SJZ94745.1"/>
    </source>
</evidence>
<keyword evidence="3" id="KW-1185">Reference proteome</keyword>
<dbReference type="AlphaFoldDB" id="A0A1T4PT61"/>
<name>A0A1T4PT61_9BACT</name>
<gene>
    <name evidence="1" type="ORF">SAMN04488132_106206</name>
    <name evidence="2" type="ORF">SAMN04488132_11640</name>
</gene>
<accession>A0A1T4PT61</accession>